<dbReference type="Proteomes" id="UP000177390">
    <property type="component" value="Unassembled WGS sequence"/>
</dbReference>
<dbReference type="PANTHER" id="PTHR33360:SF2">
    <property type="entry name" value="TRANSPOSASE FOR INSERTION SEQUENCE ELEMENT IS200"/>
    <property type="match status" value="1"/>
</dbReference>
<comment type="caution">
    <text evidence="2">The sequence shown here is derived from an EMBL/GenBank/DDBJ whole genome shotgun (WGS) entry which is preliminary data.</text>
</comment>
<dbReference type="InterPro" id="IPR002686">
    <property type="entry name" value="Transposase_17"/>
</dbReference>
<accession>A0A1F5ESS5</accession>
<dbReference type="Pfam" id="PF01797">
    <property type="entry name" value="Y1_Tnp"/>
    <property type="match status" value="1"/>
</dbReference>
<reference evidence="2 3" key="1">
    <citation type="journal article" date="2016" name="Nat. Commun.">
        <title>Thousands of microbial genomes shed light on interconnected biogeochemical processes in an aquifer system.</title>
        <authorList>
            <person name="Anantharaman K."/>
            <person name="Brown C.T."/>
            <person name="Hug L.A."/>
            <person name="Sharon I."/>
            <person name="Castelle C.J."/>
            <person name="Probst A.J."/>
            <person name="Thomas B.C."/>
            <person name="Singh A."/>
            <person name="Wilkins M.J."/>
            <person name="Karaoz U."/>
            <person name="Brodie E.L."/>
            <person name="Williams K.H."/>
            <person name="Hubbard S.S."/>
            <person name="Banfield J.F."/>
        </authorList>
    </citation>
    <scope>NUCLEOTIDE SEQUENCE [LARGE SCALE GENOMIC DNA]</scope>
</reference>
<dbReference type="PANTHER" id="PTHR33360">
    <property type="entry name" value="TRANSPOSASE FOR INSERTION SEQUENCE ELEMENT IS200"/>
    <property type="match status" value="1"/>
</dbReference>
<name>A0A1F5ESS5_9BACT</name>
<dbReference type="InterPro" id="IPR036515">
    <property type="entry name" value="Transposase_17_sf"/>
</dbReference>
<dbReference type="GO" id="GO:0004803">
    <property type="term" value="F:transposase activity"/>
    <property type="evidence" value="ECO:0007669"/>
    <property type="project" value="InterPro"/>
</dbReference>
<dbReference type="SMART" id="SM01321">
    <property type="entry name" value="Y1_Tnp"/>
    <property type="match status" value="1"/>
</dbReference>
<dbReference type="SUPFAM" id="SSF143422">
    <property type="entry name" value="Transposase IS200-like"/>
    <property type="match status" value="1"/>
</dbReference>
<dbReference type="GO" id="GO:0003677">
    <property type="term" value="F:DNA binding"/>
    <property type="evidence" value="ECO:0007669"/>
    <property type="project" value="InterPro"/>
</dbReference>
<gene>
    <name evidence="2" type="ORF">A3D09_00740</name>
</gene>
<dbReference type="GO" id="GO:0006313">
    <property type="term" value="P:DNA transposition"/>
    <property type="evidence" value="ECO:0007669"/>
    <property type="project" value="InterPro"/>
</dbReference>
<dbReference type="Gene3D" id="3.30.70.1290">
    <property type="entry name" value="Transposase IS200-like"/>
    <property type="match status" value="1"/>
</dbReference>
<sequence length="94" mass="11046">MQRLKSTAHTRYDLRYHFVFIPRYRKRILVGEIAKRIEGMIRFCCQLYGWEILELAVQKDHVHLYLGSQPKWSPSTIMNKIKGGTSSGHGKKKL</sequence>
<feature type="domain" description="Transposase IS200-like" evidence="1">
    <location>
        <begin position="11"/>
        <end position="91"/>
    </location>
</feature>
<proteinExistence type="predicted"/>
<organism evidence="2 3">
    <name type="scientific">Candidatus Collierbacteria bacterium RIFCSPHIGHO2_02_FULL_49_10</name>
    <dbReference type="NCBI Taxonomy" id="1817723"/>
    <lineage>
        <taxon>Bacteria</taxon>
        <taxon>Candidatus Collieribacteriota</taxon>
    </lineage>
</organism>
<protein>
    <recommendedName>
        <fullName evidence="1">Transposase IS200-like domain-containing protein</fullName>
    </recommendedName>
</protein>
<evidence type="ECO:0000313" key="3">
    <source>
        <dbReference type="Proteomes" id="UP000177390"/>
    </source>
</evidence>
<evidence type="ECO:0000259" key="1">
    <source>
        <dbReference type="SMART" id="SM01321"/>
    </source>
</evidence>
<dbReference type="NCBIfam" id="NF033573">
    <property type="entry name" value="transpos_IS200"/>
    <property type="match status" value="1"/>
</dbReference>
<dbReference type="AlphaFoldDB" id="A0A1F5ESS5"/>
<evidence type="ECO:0000313" key="2">
    <source>
        <dbReference type="EMBL" id="OGD70463.1"/>
    </source>
</evidence>
<dbReference type="EMBL" id="MFAH01000054">
    <property type="protein sequence ID" value="OGD70463.1"/>
    <property type="molecule type" value="Genomic_DNA"/>
</dbReference>